<dbReference type="Proteomes" id="UP000092401">
    <property type="component" value="Unassembled WGS sequence"/>
</dbReference>
<comment type="subunit">
    <text evidence="9">Part of the 50S ribosomal subunit. Forms a cluster with proteins L3 and L14.</text>
</comment>
<dbReference type="GO" id="GO:0006412">
    <property type="term" value="P:translation"/>
    <property type="evidence" value="ECO:0007669"/>
    <property type="project" value="UniProtKB-UniRule"/>
</dbReference>
<dbReference type="InterPro" id="IPR038630">
    <property type="entry name" value="L24e/L24_sf"/>
</dbReference>
<keyword evidence="7 9" id="KW-0689">Ribosomal protein</keyword>
<dbReference type="SMART" id="SM00746">
    <property type="entry name" value="TRASH"/>
    <property type="match status" value="1"/>
</dbReference>
<dbReference type="InterPro" id="IPR023442">
    <property type="entry name" value="Ribosomal_eL24_CS"/>
</dbReference>
<dbReference type="Gene3D" id="2.30.170.20">
    <property type="entry name" value="Ribosomal protein L24e"/>
    <property type="match status" value="1"/>
</dbReference>
<evidence type="ECO:0000256" key="8">
    <source>
        <dbReference type="ARBA" id="ARBA00023274"/>
    </source>
</evidence>
<dbReference type="PROSITE" id="PS01073">
    <property type="entry name" value="RIBOSOMAL_L24E"/>
    <property type="match status" value="1"/>
</dbReference>
<keyword evidence="3 9" id="KW-0699">rRNA-binding</keyword>
<proteinExistence type="inferred from homology"/>
<feature type="binding site" evidence="9">
    <location>
        <position position="10"/>
    </location>
    <ligand>
        <name>Zn(2+)</name>
        <dbReference type="ChEBI" id="CHEBI:29105"/>
    </ligand>
</feature>
<evidence type="ECO:0000259" key="10">
    <source>
        <dbReference type="SMART" id="SM00746"/>
    </source>
</evidence>
<evidence type="ECO:0000313" key="11">
    <source>
        <dbReference type="EMBL" id="KYC45065.1"/>
    </source>
</evidence>
<dbReference type="InterPro" id="IPR055345">
    <property type="entry name" value="Ribosomal_eL24-rel_arc"/>
</dbReference>
<evidence type="ECO:0000313" key="14">
    <source>
        <dbReference type="Proteomes" id="UP000091929"/>
    </source>
</evidence>
<evidence type="ECO:0000256" key="6">
    <source>
        <dbReference type="ARBA" id="ARBA00022884"/>
    </source>
</evidence>
<evidence type="ECO:0000256" key="3">
    <source>
        <dbReference type="ARBA" id="ARBA00022730"/>
    </source>
</evidence>
<evidence type="ECO:0000256" key="2">
    <source>
        <dbReference type="ARBA" id="ARBA00022723"/>
    </source>
</evidence>
<dbReference type="Proteomes" id="UP000091929">
    <property type="component" value="Unassembled WGS sequence"/>
</dbReference>
<dbReference type="InterPro" id="IPR000988">
    <property type="entry name" value="Ribosomal_eL24-rel_N"/>
</dbReference>
<dbReference type="AlphaFoldDB" id="A0A150IZ31"/>
<keyword evidence="4 9" id="KW-0863">Zinc-finger</keyword>
<dbReference type="GO" id="GO:0019843">
    <property type="term" value="F:rRNA binding"/>
    <property type="evidence" value="ECO:0007669"/>
    <property type="project" value="UniProtKB-UniRule"/>
</dbReference>
<keyword evidence="8 9" id="KW-0687">Ribonucleoprotein</keyword>
<organism evidence="13 16">
    <name type="scientific">Candidatus Methanofastidiosum methylothiophilum</name>
    <dbReference type="NCBI Taxonomy" id="1705564"/>
    <lineage>
        <taxon>Archaea</taxon>
        <taxon>Methanobacteriati</taxon>
        <taxon>Methanobacteriota</taxon>
        <taxon>Stenosarchaea group</taxon>
        <taxon>Candidatus Methanofastidiosia</taxon>
        <taxon>Candidatus Methanofastidiosales</taxon>
        <taxon>Candidatus Methanofastidiosaceae</taxon>
        <taxon>Candidatus Methanofastidiosum</taxon>
    </lineage>
</organism>
<evidence type="ECO:0000313" key="13">
    <source>
        <dbReference type="EMBL" id="KYC50172.1"/>
    </source>
</evidence>
<comment type="function">
    <text evidence="9">Binds to the 23S rRNA.</text>
</comment>
<accession>A0A150IJT8</accession>
<feature type="zinc finger region" description="C4-type" evidence="9">
    <location>
        <begin position="7"/>
        <end position="37"/>
    </location>
</feature>
<dbReference type="EMBL" id="LNJC01000018">
    <property type="protein sequence ID" value="KYC50172.1"/>
    <property type="molecule type" value="Genomic_DNA"/>
</dbReference>
<evidence type="ECO:0000313" key="12">
    <source>
        <dbReference type="EMBL" id="KYC47560.1"/>
    </source>
</evidence>
<dbReference type="Pfam" id="PF01246">
    <property type="entry name" value="Ribosomal_L24e"/>
    <property type="match status" value="1"/>
</dbReference>
<dbReference type="EMBL" id="LNGF01000021">
    <property type="protein sequence ID" value="KYC47560.1"/>
    <property type="molecule type" value="Genomic_DNA"/>
</dbReference>
<dbReference type="GO" id="GO:0005840">
    <property type="term" value="C:ribosome"/>
    <property type="evidence" value="ECO:0007669"/>
    <property type="project" value="UniProtKB-KW"/>
</dbReference>
<dbReference type="HAMAP" id="MF_00773">
    <property type="entry name" value="Ribosomal_eL24"/>
    <property type="match status" value="1"/>
</dbReference>
<sequence length="67" mass="7877">MPRKVSCSFCGDEIAPGTGLIFVRKDGVIYNFCTHKCERNMIGLNRKPRKIKWTEEYRKEKALRTKK</sequence>
<dbReference type="Proteomes" id="UP000092403">
    <property type="component" value="Unassembled WGS sequence"/>
</dbReference>
<feature type="binding site" evidence="9">
    <location>
        <position position="7"/>
    </location>
    <ligand>
        <name>Zn(2+)</name>
        <dbReference type="ChEBI" id="CHEBI:29105"/>
    </ligand>
</feature>
<dbReference type="GO" id="GO:0008270">
    <property type="term" value="F:zinc ion binding"/>
    <property type="evidence" value="ECO:0007669"/>
    <property type="project" value="UniProtKB-UniRule"/>
</dbReference>
<dbReference type="SUPFAM" id="SSF57716">
    <property type="entry name" value="Glucocorticoid receptor-like (DNA-binding domain)"/>
    <property type="match status" value="1"/>
</dbReference>
<feature type="binding site" evidence="9">
    <location>
        <position position="37"/>
    </location>
    <ligand>
        <name>Zn(2+)</name>
        <dbReference type="ChEBI" id="CHEBI:29105"/>
    </ligand>
</feature>
<evidence type="ECO:0000256" key="5">
    <source>
        <dbReference type="ARBA" id="ARBA00022833"/>
    </source>
</evidence>
<dbReference type="GO" id="GO:1990904">
    <property type="term" value="C:ribonucleoprotein complex"/>
    <property type="evidence" value="ECO:0007669"/>
    <property type="project" value="UniProtKB-KW"/>
</dbReference>
<keyword evidence="2 9" id="KW-0479">Metal-binding</keyword>
<comment type="similarity">
    <text evidence="1 9">Belongs to the eukaryotic ribosomal protein eL24 family.</text>
</comment>
<dbReference type="PANTHER" id="PTHR10792">
    <property type="entry name" value="60S RIBOSOMAL PROTEIN L24"/>
    <property type="match status" value="1"/>
</dbReference>
<accession>A0A150IRG1</accession>
<dbReference type="InterPro" id="IPR056366">
    <property type="entry name" value="Ribosomal_eL24"/>
</dbReference>
<accession>A0A150IZ31</accession>
<evidence type="ECO:0000256" key="1">
    <source>
        <dbReference type="ARBA" id="ARBA00005647"/>
    </source>
</evidence>
<comment type="cofactor">
    <cofactor evidence="9">
        <name>Zn(2+)</name>
        <dbReference type="ChEBI" id="CHEBI:29105"/>
    </cofactor>
    <text evidence="9">Binds 1 zinc ion per subunit.</text>
</comment>
<dbReference type="EMBL" id="LNGE01000032">
    <property type="protein sequence ID" value="KYC45065.1"/>
    <property type="molecule type" value="Genomic_DNA"/>
</dbReference>
<dbReference type="GO" id="GO:0003735">
    <property type="term" value="F:structural constituent of ribosome"/>
    <property type="evidence" value="ECO:0007669"/>
    <property type="project" value="InterPro"/>
</dbReference>
<evidence type="ECO:0000256" key="7">
    <source>
        <dbReference type="ARBA" id="ARBA00022980"/>
    </source>
</evidence>
<dbReference type="NCBIfam" id="NF034186">
    <property type="entry name" value="PRK14891.1-1"/>
    <property type="match status" value="1"/>
</dbReference>
<evidence type="ECO:0000313" key="15">
    <source>
        <dbReference type="Proteomes" id="UP000092401"/>
    </source>
</evidence>
<keyword evidence="5 9" id="KW-0862">Zinc</keyword>
<dbReference type="CDD" id="cd00472">
    <property type="entry name" value="Ribosomal_L24e_L24"/>
    <property type="match status" value="1"/>
</dbReference>
<evidence type="ECO:0000256" key="9">
    <source>
        <dbReference type="HAMAP-Rule" id="MF_00773"/>
    </source>
</evidence>
<dbReference type="InterPro" id="IPR011017">
    <property type="entry name" value="TRASH_dom"/>
</dbReference>
<comment type="caution">
    <text evidence="13">The sequence shown here is derived from an EMBL/GenBank/DDBJ whole genome shotgun (WGS) entry which is preliminary data.</text>
</comment>
<feature type="binding site" evidence="9">
    <location>
        <position position="33"/>
    </location>
    <ligand>
        <name>Zn(2+)</name>
        <dbReference type="ChEBI" id="CHEBI:29105"/>
    </ligand>
</feature>
<feature type="domain" description="TRASH" evidence="10">
    <location>
        <begin position="7"/>
        <end position="45"/>
    </location>
</feature>
<keyword evidence="6 9" id="KW-0694">RNA-binding</keyword>
<gene>
    <name evidence="9" type="primary">rpl24e</name>
    <name evidence="11" type="ORF">APG10_01209</name>
    <name evidence="12" type="ORF">APG11_01060</name>
    <name evidence="13" type="ORF">APG12_00991</name>
</gene>
<evidence type="ECO:0000256" key="4">
    <source>
        <dbReference type="ARBA" id="ARBA00022771"/>
    </source>
</evidence>
<reference evidence="14 15" key="1">
    <citation type="journal article" date="2016" name="ISME J.">
        <title>Chasing the elusive Euryarchaeota class WSA2: genomes reveal a uniquely fastidious methyl-reducing methanogen.</title>
        <authorList>
            <person name="Nobu M.K."/>
            <person name="Narihiro T."/>
            <person name="Kuroda K."/>
            <person name="Mei R."/>
            <person name="Liu W.T."/>
        </authorList>
    </citation>
    <scope>NUCLEOTIDE SEQUENCE [LARGE SCALE GENOMIC DNA]</scope>
    <source>
        <strain evidence="11">B03fssc0709_Meth_Bin005</strain>
        <strain evidence="12">B15fssc0709_Meth_Bin003</strain>
        <strain evidence="13">BMIXfssc0709_Meth_Bin006</strain>
    </source>
</reference>
<evidence type="ECO:0000313" key="16">
    <source>
        <dbReference type="Proteomes" id="UP000092403"/>
    </source>
</evidence>
<name>A0A150IZ31_9EURY</name>
<protein>
    <recommendedName>
        <fullName evidence="9">Large ribosomal subunit protein eL24</fullName>
    </recommendedName>
</protein>
<dbReference type="PANTHER" id="PTHR10792:SF1">
    <property type="entry name" value="RIBOSOMAL PROTEIN L24"/>
    <property type="match status" value="1"/>
</dbReference>